<evidence type="ECO:0008006" key="5">
    <source>
        <dbReference type="Google" id="ProtNLM"/>
    </source>
</evidence>
<name>A0A316UBW8_9BASI</name>
<dbReference type="EMBL" id="KZ819323">
    <property type="protein sequence ID" value="PWN22354.1"/>
    <property type="molecule type" value="Genomic_DNA"/>
</dbReference>
<feature type="domain" description="MyTH4" evidence="2">
    <location>
        <begin position="52"/>
        <end position="267"/>
    </location>
</feature>
<dbReference type="Gene3D" id="1.25.40.530">
    <property type="entry name" value="MyTH4 domain"/>
    <property type="match status" value="1"/>
</dbReference>
<dbReference type="Pfam" id="PF00784">
    <property type="entry name" value="MyTH4"/>
    <property type="match status" value="1"/>
</dbReference>
<protein>
    <recommendedName>
        <fullName evidence="5">Rho-GAP domain-containing protein</fullName>
    </recommendedName>
</protein>
<dbReference type="RefSeq" id="XP_025349514.1">
    <property type="nucleotide sequence ID" value="XM_025491959.1"/>
</dbReference>
<keyword evidence="4" id="KW-1185">Reference proteome</keyword>
<dbReference type="GO" id="GO:0005096">
    <property type="term" value="F:GTPase activator activity"/>
    <property type="evidence" value="ECO:0007669"/>
    <property type="project" value="TreeGrafter"/>
</dbReference>
<organism evidence="3 4">
    <name type="scientific">Pseudomicrostroma glucosiphilum</name>
    <dbReference type="NCBI Taxonomy" id="1684307"/>
    <lineage>
        <taxon>Eukaryota</taxon>
        <taxon>Fungi</taxon>
        <taxon>Dikarya</taxon>
        <taxon>Basidiomycota</taxon>
        <taxon>Ustilaginomycotina</taxon>
        <taxon>Exobasidiomycetes</taxon>
        <taxon>Microstromatales</taxon>
        <taxon>Microstromatales incertae sedis</taxon>
        <taxon>Pseudomicrostroma</taxon>
    </lineage>
</organism>
<feature type="domain" description="Rho-GAP" evidence="1">
    <location>
        <begin position="278"/>
        <end position="448"/>
    </location>
</feature>
<proteinExistence type="predicted"/>
<evidence type="ECO:0000259" key="1">
    <source>
        <dbReference type="PROSITE" id="PS50238"/>
    </source>
</evidence>
<dbReference type="GO" id="GO:0005737">
    <property type="term" value="C:cytoplasm"/>
    <property type="evidence" value="ECO:0007669"/>
    <property type="project" value="TreeGrafter"/>
</dbReference>
<sequence length="448" mass="49391">MALEQIDILMNASSVELPNPMQHFERFALNNLAVQRKGLFQNKKLPQDSLLWLESPLADVTFLPLDKGLHHLAACTFKVLLRLCGEHTKPVFYPKPPAVAIGYKADGKQASKVAIGAVVSAMRFSQVRQSPLRKRDYIRPSRKGQASTILEEQKWLLEVGISTPDLRDEIFCQLITRLSMAAPPASRAKAWRFLGVVLSAFVPFNKQLLDALMDFIRDTYEHEAEDATIAALASHAEKKAIMFTRKRLRRRSTMFAAPGLLDVERSWEEASTSEVFGQSLAHLMIIPAPDFPPTTGVPAVLPFLFSRLVVYGGLQVAGVFQAPGDAAMSRVLKAKLDQGLLSFNDCVAGAEKHAAVLPLATLIVTLFEELEDPLIPQGLYNHCLEAASTDNLKAITTLVGSVLLPAINRRVLLFLIAALQGFCEEEVIKKTEADAQLLSKCFGPVILR</sequence>
<dbReference type="Gene3D" id="1.10.555.10">
    <property type="entry name" value="Rho GTPase activation protein"/>
    <property type="match status" value="1"/>
</dbReference>
<dbReference type="GO" id="GO:0007165">
    <property type="term" value="P:signal transduction"/>
    <property type="evidence" value="ECO:0007669"/>
    <property type="project" value="InterPro"/>
</dbReference>
<dbReference type="OrthoDB" id="437889at2759"/>
<dbReference type="PROSITE" id="PS51016">
    <property type="entry name" value="MYTH4"/>
    <property type="match status" value="1"/>
</dbReference>
<dbReference type="GO" id="GO:0005856">
    <property type="term" value="C:cytoskeleton"/>
    <property type="evidence" value="ECO:0007669"/>
    <property type="project" value="InterPro"/>
</dbReference>
<dbReference type="PANTHER" id="PTHR45876:SF8">
    <property type="entry name" value="FI04035P"/>
    <property type="match status" value="1"/>
</dbReference>
<dbReference type="SUPFAM" id="SSF48350">
    <property type="entry name" value="GTPase activation domain, GAP"/>
    <property type="match status" value="1"/>
</dbReference>
<accession>A0A316UBW8</accession>
<dbReference type="InterPro" id="IPR000857">
    <property type="entry name" value="MyTH4_dom"/>
</dbReference>
<dbReference type="InterPro" id="IPR008936">
    <property type="entry name" value="Rho_GTPase_activation_prot"/>
</dbReference>
<dbReference type="PROSITE" id="PS50238">
    <property type="entry name" value="RHOGAP"/>
    <property type="match status" value="1"/>
</dbReference>
<dbReference type="InterPro" id="IPR000198">
    <property type="entry name" value="RhoGAP_dom"/>
</dbReference>
<dbReference type="STRING" id="1684307.A0A316UBW8"/>
<dbReference type="InterPro" id="IPR038185">
    <property type="entry name" value="MyTH4_dom_sf"/>
</dbReference>
<evidence type="ECO:0000313" key="3">
    <source>
        <dbReference type="EMBL" id="PWN22354.1"/>
    </source>
</evidence>
<evidence type="ECO:0000313" key="4">
    <source>
        <dbReference type="Proteomes" id="UP000245942"/>
    </source>
</evidence>
<dbReference type="Proteomes" id="UP000245942">
    <property type="component" value="Unassembled WGS sequence"/>
</dbReference>
<dbReference type="AlphaFoldDB" id="A0A316UBW8"/>
<dbReference type="GeneID" id="37013693"/>
<dbReference type="PANTHER" id="PTHR45876">
    <property type="entry name" value="FI04035P"/>
    <property type="match status" value="1"/>
</dbReference>
<evidence type="ECO:0000259" key="2">
    <source>
        <dbReference type="PROSITE" id="PS51016"/>
    </source>
</evidence>
<dbReference type="Pfam" id="PF00620">
    <property type="entry name" value="RhoGAP"/>
    <property type="match status" value="1"/>
</dbReference>
<reference evidence="3 4" key="1">
    <citation type="journal article" date="2018" name="Mol. Biol. Evol.">
        <title>Broad Genomic Sampling Reveals a Smut Pathogenic Ancestry of the Fungal Clade Ustilaginomycotina.</title>
        <authorList>
            <person name="Kijpornyongpan T."/>
            <person name="Mondo S.J."/>
            <person name="Barry K."/>
            <person name="Sandor L."/>
            <person name="Lee J."/>
            <person name="Lipzen A."/>
            <person name="Pangilinan J."/>
            <person name="LaButti K."/>
            <person name="Hainaut M."/>
            <person name="Henrissat B."/>
            <person name="Grigoriev I.V."/>
            <person name="Spatafora J.W."/>
            <person name="Aime M.C."/>
        </authorList>
    </citation>
    <scope>NUCLEOTIDE SEQUENCE [LARGE SCALE GENOMIC DNA]</scope>
    <source>
        <strain evidence="3 4">MCA 4718</strain>
    </source>
</reference>
<gene>
    <name evidence="3" type="ORF">BCV69DRAFT_281356</name>
</gene>